<dbReference type="Gene3D" id="3.40.50.11210">
    <property type="entry name" value="Rap/Ran-GAP"/>
    <property type="match status" value="1"/>
</dbReference>
<evidence type="ECO:0000259" key="8">
    <source>
        <dbReference type="PROSITE" id="PS50219"/>
    </source>
</evidence>
<dbReference type="HAMAP" id="MF_00025">
    <property type="entry name" value="RNApol_Rpo5_RPB5"/>
    <property type="match status" value="1"/>
</dbReference>
<accession>F4QDK5</accession>
<feature type="compositionally biased region" description="Polar residues" evidence="6">
    <location>
        <begin position="491"/>
        <end position="501"/>
    </location>
</feature>
<reference evidence="10" key="1">
    <citation type="journal article" date="2011" name="Genome Res.">
        <title>Phylogeny-wide analysis of social amoeba genomes highlights ancient origins for complex intercellular communication.</title>
        <authorList>
            <person name="Heidel A.J."/>
            <person name="Lawal H.M."/>
            <person name="Felder M."/>
            <person name="Schilde C."/>
            <person name="Helps N.R."/>
            <person name="Tunggal B."/>
            <person name="Rivero F."/>
            <person name="John U."/>
            <person name="Schleicher M."/>
            <person name="Eichinger L."/>
            <person name="Platzer M."/>
            <person name="Noegel A.A."/>
            <person name="Schaap P."/>
            <person name="Gloeckner G."/>
        </authorList>
    </citation>
    <scope>NUCLEOTIDE SEQUENCE [LARGE SCALE GENOMIC DNA]</scope>
    <source>
        <strain evidence="10">SH3</strain>
    </source>
</reference>
<dbReference type="PROSITE" id="PS50085">
    <property type="entry name" value="RAPGAP"/>
    <property type="match status" value="1"/>
</dbReference>
<evidence type="ECO:0000313" key="10">
    <source>
        <dbReference type="Proteomes" id="UP000007797"/>
    </source>
</evidence>
<keyword evidence="3" id="KW-0804">Transcription</keyword>
<dbReference type="GO" id="GO:0005654">
    <property type="term" value="C:nucleoplasm"/>
    <property type="evidence" value="ECO:0007669"/>
    <property type="project" value="UniProtKB-ARBA"/>
</dbReference>
<keyword evidence="4" id="KW-0539">Nucleus</keyword>
<dbReference type="Pfam" id="PF00780">
    <property type="entry name" value="CNH"/>
    <property type="match status" value="1"/>
</dbReference>
<comment type="subcellular location">
    <subcellularLocation>
        <location evidence="1">Nucleus</location>
    </subcellularLocation>
</comment>
<dbReference type="PROSITE" id="PS50219">
    <property type="entry name" value="CNH"/>
    <property type="match status" value="1"/>
</dbReference>
<dbReference type="EMBL" id="GL883029">
    <property type="protein sequence ID" value="EGG13802.1"/>
    <property type="molecule type" value="Genomic_DNA"/>
</dbReference>
<organism evidence="9 10">
    <name type="scientific">Cavenderia fasciculata</name>
    <name type="common">Slime mold</name>
    <name type="synonym">Dictyostelium fasciculatum</name>
    <dbReference type="NCBI Taxonomy" id="261658"/>
    <lineage>
        <taxon>Eukaryota</taxon>
        <taxon>Amoebozoa</taxon>
        <taxon>Evosea</taxon>
        <taxon>Eumycetozoa</taxon>
        <taxon>Dictyostelia</taxon>
        <taxon>Acytosteliales</taxon>
        <taxon>Cavenderiaceae</taxon>
        <taxon>Cavenderia</taxon>
    </lineage>
</organism>
<evidence type="ECO:0000256" key="5">
    <source>
        <dbReference type="ARBA" id="ARBA00025765"/>
    </source>
</evidence>
<dbReference type="InterPro" id="IPR035913">
    <property type="entry name" value="RPB5-like_sf"/>
</dbReference>
<evidence type="ECO:0000256" key="1">
    <source>
        <dbReference type="ARBA" id="ARBA00004123"/>
    </source>
</evidence>
<dbReference type="Proteomes" id="UP000007797">
    <property type="component" value="Unassembled WGS sequence"/>
</dbReference>
<dbReference type="InterPro" id="IPR000783">
    <property type="entry name" value="RNA_pol_subH/Rpb5_C"/>
</dbReference>
<dbReference type="InterPro" id="IPR050989">
    <property type="entry name" value="Rap1_Ran_GAP"/>
</dbReference>
<dbReference type="Gene3D" id="3.90.940.20">
    <property type="entry name" value="RPB5-like RNA polymerase subunit"/>
    <property type="match status" value="1"/>
</dbReference>
<keyword evidence="10" id="KW-1185">Reference proteome</keyword>
<dbReference type="AlphaFoldDB" id="F4QDK5"/>
<dbReference type="InterPro" id="IPR000331">
    <property type="entry name" value="Rap/Ran_GAP_dom"/>
</dbReference>
<dbReference type="SUPFAM" id="SSF111347">
    <property type="entry name" value="Rap/Ran-GAP"/>
    <property type="match status" value="1"/>
</dbReference>
<dbReference type="PROSITE" id="PS01110">
    <property type="entry name" value="RNA_POL_H_23KD"/>
    <property type="match status" value="1"/>
</dbReference>
<dbReference type="PANTHER" id="PTHR15711:SF67">
    <property type="entry name" value="GTPASE-ACTIVATING PROTEIN DDB_G0291510"/>
    <property type="match status" value="1"/>
</dbReference>
<dbReference type="InterPro" id="IPR014381">
    <property type="entry name" value="Arch_Rpo5/euc_Rpb5"/>
</dbReference>
<dbReference type="InterPro" id="IPR005571">
    <property type="entry name" value="RNA_pol_Rpb5_N"/>
</dbReference>
<evidence type="ECO:0000256" key="4">
    <source>
        <dbReference type="ARBA" id="ARBA00023242"/>
    </source>
</evidence>
<dbReference type="SUPFAM" id="SSF55287">
    <property type="entry name" value="RPB5-like RNA polymerase subunit"/>
    <property type="match status" value="1"/>
</dbReference>
<comment type="similarity">
    <text evidence="5">Belongs to the archaeal Rpo5/eukaryotic RPB5 RNA polymerase subunit family.</text>
</comment>
<dbReference type="InterPro" id="IPR036710">
    <property type="entry name" value="RNA_pol_Rpb5_N_sf"/>
</dbReference>
<dbReference type="OrthoDB" id="2499658at2759"/>
<name>F4QDK5_CACFS</name>
<gene>
    <name evidence="9" type="ORF">DFA_11563</name>
</gene>
<dbReference type="GO" id="GO:0006351">
    <property type="term" value="P:DNA-templated transcription"/>
    <property type="evidence" value="ECO:0007669"/>
    <property type="project" value="InterPro"/>
</dbReference>
<feature type="region of interest" description="Disordered" evidence="6">
    <location>
        <begin position="479"/>
        <end position="511"/>
    </location>
</feature>
<dbReference type="FunFam" id="3.90.940.20:FF:000001">
    <property type="entry name" value="DNA-directed RNA polymerases I, II, and III subunit RPABC1"/>
    <property type="match status" value="1"/>
</dbReference>
<dbReference type="GO" id="GO:0051056">
    <property type="term" value="P:regulation of small GTPase mediated signal transduction"/>
    <property type="evidence" value="ECO:0007669"/>
    <property type="project" value="InterPro"/>
</dbReference>
<dbReference type="Pfam" id="PF02145">
    <property type="entry name" value="Rap_GAP"/>
    <property type="match status" value="2"/>
</dbReference>
<evidence type="ECO:0000313" key="9">
    <source>
        <dbReference type="EMBL" id="EGG13802.1"/>
    </source>
</evidence>
<evidence type="ECO:0000256" key="2">
    <source>
        <dbReference type="ARBA" id="ARBA00022468"/>
    </source>
</evidence>
<dbReference type="SUPFAM" id="SSF53036">
    <property type="entry name" value="Eukaryotic RPB5 N-terminal domain"/>
    <property type="match status" value="1"/>
</dbReference>
<feature type="domain" description="CNH" evidence="8">
    <location>
        <begin position="697"/>
        <end position="984"/>
    </location>
</feature>
<evidence type="ECO:0000256" key="3">
    <source>
        <dbReference type="ARBA" id="ARBA00023163"/>
    </source>
</evidence>
<dbReference type="GO" id="GO:0003899">
    <property type="term" value="F:DNA-directed RNA polymerase activity"/>
    <property type="evidence" value="ECO:0007669"/>
    <property type="project" value="InterPro"/>
</dbReference>
<keyword evidence="2" id="KW-0343">GTPase activation</keyword>
<dbReference type="InterPro" id="IPR035974">
    <property type="entry name" value="Rap/Ran-GAP_sf"/>
</dbReference>
<evidence type="ECO:0000259" key="7">
    <source>
        <dbReference type="PROSITE" id="PS50085"/>
    </source>
</evidence>
<dbReference type="GO" id="GO:0005737">
    <property type="term" value="C:cytoplasm"/>
    <property type="evidence" value="ECO:0007669"/>
    <property type="project" value="TreeGrafter"/>
</dbReference>
<dbReference type="RefSeq" id="XP_004350510.1">
    <property type="nucleotide sequence ID" value="XM_004350459.1"/>
</dbReference>
<evidence type="ECO:0000256" key="6">
    <source>
        <dbReference type="SAM" id="MobiDB-lite"/>
    </source>
</evidence>
<protein>
    <submittedName>
        <fullName evidence="9">RapGAP/RanGAP domain-containing protein</fullName>
    </submittedName>
</protein>
<sequence length="1144" mass="128340">MDEGTRLYHIRKTILQMLSDRGYMITNSELELTKEDFKKDFTAHNNSREHLNSSYNKKDDAADRIFTFFPADVKVGVTPIRKFVDQMKGPHGGNRAIIIVQSNLTAFAKQALSEFSQAKKIVLEQFNEAELLVNITHHQLVPKHILLTKEEKKELLTRYKMKETQLPRVQMNDPVARYFGLARGDVVKIIRPSETAGRYITYSNISSTSRQIIEDMIDIMLNASCSSTSSSLENSPRYTSRLWRLEDGKSSELDKSDDSIGIDAVIENPEECVLWYFTYFLGKKHSNFLGTAETIDKVSGVGTGVLEVFGASVLKEHTENGDYSYKIIVFTTTGIERQMFHARPKHTLSPSELIKKTAPHLIIKKVKEIETPGLLQDFKQLESTQTELSYKFGILLAKPGQNHEDQFYDNCIGSERYHEFLKNLGDTIPLNGFKGFRGGLDVINDTTGKESIFTTWNDYQIMFHVSTMLPYMQVYSSQHQQQQRHLEPTPLNGNSSQQQQQRHLEPTPLNGNSTMVQCQLDRKRHLGNDIVMIIFYDAETDDDVISWDPSSVNSKFNHIFAMVKPQGDDGYKVEFIIKNTIATFGPKVPNPSYFQKGDSFKNFLLAKLINGQRAALQSSSFSKIIQRTFQGQLQNIYDKYNQSSIIPRRRSASGNNIMIGKELKEKEYVKNPLSSTLKNMLSRPAIFETEILLRNYNDSINCLDVVESEDSICILVFATNEAIFIFKTNSNSQEPPTYQKVMSIKDVSKLTFIKQLNVLIALTPKGIHVYDMIGVMTYYRHRVDQRLPDRSSDEPSAKRLSDTKGCTEYAYTKNDDDSGITLLYVAVRKTIYQFEWCRNQFVKNKELVMSIPSDQIIKTMCSVGPGMVCVGVSSQFLLVDMFTGMVKDLYRKVDSEPVMALCTSAQEVLLCFNNIGFFVNERGTRTRTYDLKWGSIPSSLLLLPNYIVAISGALIEIRTLINGNIIQSIPTSSLNTSSSSNVNMIINNNAPITLLNGSGGFEKDNVVNLGNSNGSTPNSSPSPILQWMASKEGSITSTSTSTSMTTMSASMPIIPTITLLPPPFASPSTLPTFSSHNSFNTFNGMAYSDSSGNIYVASSSKGSCIIRLKASQSSSLILSPPSSPSVQYLKDTKGILSISTIDRL</sequence>
<dbReference type="OMA" id="VENPEEC"/>
<dbReference type="Gene3D" id="3.40.1340.10">
    <property type="entry name" value="RNA polymerase, Rpb5, N-terminal domain"/>
    <property type="match status" value="1"/>
</dbReference>
<proteinExistence type="inferred from homology"/>
<dbReference type="PANTHER" id="PTHR15711">
    <property type="entry name" value="RAP GTPASE-ACTIVATING PROTEIN"/>
    <property type="match status" value="1"/>
</dbReference>
<dbReference type="Pfam" id="PF03871">
    <property type="entry name" value="RNA_pol_Rpb5_N"/>
    <property type="match status" value="1"/>
</dbReference>
<dbReference type="GO" id="GO:0005096">
    <property type="term" value="F:GTPase activator activity"/>
    <property type="evidence" value="ECO:0007669"/>
    <property type="project" value="UniProtKB-KW"/>
</dbReference>
<dbReference type="KEGG" id="dfa:DFA_11563"/>
<dbReference type="InterPro" id="IPR020608">
    <property type="entry name" value="RNA_pol_subH/Rpb5_CS"/>
</dbReference>
<dbReference type="Pfam" id="PF01191">
    <property type="entry name" value="RNA_pol_Rpb5_C"/>
    <property type="match status" value="1"/>
</dbReference>
<dbReference type="InterPro" id="IPR001180">
    <property type="entry name" value="CNH_dom"/>
</dbReference>
<dbReference type="SMART" id="SM00036">
    <property type="entry name" value="CNH"/>
    <property type="match status" value="1"/>
</dbReference>
<feature type="domain" description="Rap-GAP" evidence="7">
    <location>
        <begin position="378"/>
        <end position="636"/>
    </location>
</feature>
<dbReference type="GO" id="GO:0003677">
    <property type="term" value="F:DNA binding"/>
    <property type="evidence" value="ECO:0007669"/>
    <property type="project" value="InterPro"/>
</dbReference>
<dbReference type="GeneID" id="14865378"/>
<dbReference type="FunFam" id="3.40.1340.10:FF:000001">
    <property type="entry name" value="DNA-directed RNA polymerases I, II, and III subunit RPABC1"/>
    <property type="match status" value="1"/>
</dbReference>